<proteinExistence type="predicted"/>
<keyword evidence="1" id="KW-0472">Membrane</keyword>
<name>A0A1M4T1Y7_9BACE</name>
<evidence type="ECO:0008006" key="4">
    <source>
        <dbReference type="Google" id="ProtNLM"/>
    </source>
</evidence>
<dbReference type="EMBL" id="FQTV01000001">
    <property type="protein sequence ID" value="SHE38410.1"/>
    <property type="molecule type" value="Genomic_DNA"/>
</dbReference>
<dbReference type="AlphaFoldDB" id="A0A1M4T1Y7"/>
<feature type="transmembrane region" description="Helical" evidence="1">
    <location>
        <begin position="111"/>
        <end position="134"/>
    </location>
</feature>
<feature type="transmembrane region" description="Helical" evidence="1">
    <location>
        <begin position="21"/>
        <end position="40"/>
    </location>
</feature>
<evidence type="ECO:0000313" key="3">
    <source>
        <dbReference type="Proteomes" id="UP000184509"/>
    </source>
</evidence>
<dbReference type="Pfam" id="PF19529">
    <property type="entry name" value="DUF6057"/>
    <property type="match status" value="1"/>
</dbReference>
<accession>A0A1M4T1Y7</accession>
<protein>
    <recommendedName>
        <fullName evidence="4">Transmembrane protein</fullName>
    </recommendedName>
</protein>
<reference evidence="2 3" key="1">
    <citation type="submission" date="2016-11" db="EMBL/GenBank/DDBJ databases">
        <authorList>
            <person name="Jaros S."/>
            <person name="Januszkiewicz K."/>
            <person name="Wedrychowicz H."/>
        </authorList>
    </citation>
    <scope>NUCLEOTIDE SEQUENCE [LARGE SCALE GENOMIC DNA]</scope>
    <source>
        <strain evidence="2 3">DSM 26991</strain>
    </source>
</reference>
<gene>
    <name evidence="2" type="ORF">SAMN05444405_101259</name>
</gene>
<keyword evidence="3" id="KW-1185">Reference proteome</keyword>
<organism evidence="2 3">
    <name type="scientific">Bacteroides luti</name>
    <dbReference type="NCBI Taxonomy" id="1297750"/>
    <lineage>
        <taxon>Bacteria</taxon>
        <taxon>Pseudomonadati</taxon>
        <taxon>Bacteroidota</taxon>
        <taxon>Bacteroidia</taxon>
        <taxon>Bacteroidales</taxon>
        <taxon>Bacteroidaceae</taxon>
        <taxon>Bacteroides</taxon>
    </lineage>
</organism>
<feature type="transmembrane region" description="Helical" evidence="1">
    <location>
        <begin position="66"/>
        <end position="99"/>
    </location>
</feature>
<dbReference type="InterPro" id="IPR045692">
    <property type="entry name" value="DUF6057"/>
</dbReference>
<sequence length="605" mass="70578">MYSYNSHLEKKATRTISCVSGFLFILFSFVYLAVSFRYLLYITEDLSLFTYDFPFFLEKVSKPGGILLYVASFFTQFLCYPWIGALIIIAFLQLIQWLIHRSFYFNRKYFIVSYIPSFLLLVIITDAGRSLYLMTHLESIFTYVLSLFFLLLSYYSFINIQDPRKSLITLCWLIPLLFFGLSGSAAIFFSGLILLCGTLSKRNSNIFSICLLSLGLMGLSFILAKYLLYPHFTTNQVLFGIHPITPVDYKTEKLLPHLLLLLFFVLIAIRQMFPPMGNRITSYARWTYTNIIGLLILSALTATLANSNDDFRYEMVIDRSIQNRNYNKALRAGKDAPHPTREMTVLRNTALVLSGHAGDKMFEYAQNYKSDGLFFDYNKDKPSYPGGAMIYFYLGAKHLATEWANNDYLKNRNSFRMLKDYALIATANGHLNATKQTAQILDKTLFHRDFAKELYEIIADSTILMNKDQVFGGIKQRLSDNYYPFPTKGNYDKFICSFYRDNQNNKVAYEYYLMSALLDKNVDKISWGLKRYWNYYKSTMPKHYSEAAALCNYLYKAPVVYVNKVTLEKFKEFLKMKKVQNNPATEANVMRKNFGDTYWWYYFYK</sequence>
<evidence type="ECO:0000313" key="2">
    <source>
        <dbReference type="EMBL" id="SHE38410.1"/>
    </source>
</evidence>
<feature type="transmembrane region" description="Helical" evidence="1">
    <location>
        <begin position="170"/>
        <end position="194"/>
    </location>
</feature>
<feature type="transmembrane region" description="Helical" evidence="1">
    <location>
        <begin position="285"/>
        <end position="305"/>
    </location>
</feature>
<dbReference type="STRING" id="1297750.SAMN05444405_101259"/>
<feature type="transmembrane region" description="Helical" evidence="1">
    <location>
        <begin position="206"/>
        <end position="228"/>
    </location>
</feature>
<dbReference type="Proteomes" id="UP000184509">
    <property type="component" value="Unassembled WGS sequence"/>
</dbReference>
<dbReference type="RefSeq" id="WP_073398697.1">
    <property type="nucleotide sequence ID" value="NZ_FQTV01000001.1"/>
</dbReference>
<feature type="transmembrane region" description="Helical" evidence="1">
    <location>
        <begin position="254"/>
        <end position="273"/>
    </location>
</feature>
<dbReference type="OrthoDB" id="1067842at2"/>
<keyword evidence="1" id="KW-1133">Transmembrane helix</keyword>
<evidence type="ECO:0000256" key="1">
    <source>
        <dbReference type="SAM" id="Phobius"/>
    </source>
</evidence>
<feature type="transmembrane region" description="Helical" evidence="1">
    <location>
        <begin position="140"/>
        <end position="158"/>
    </location>
</feature>
<keyword evidence="1" id="KW-0812">Transmembrane</keyword>